<reference evidence="1 2" key="1">
    <citation type="submission" date="2014-07" db="EMBL/GenBank/DDBJ databases">
        <title>Draft genome sequence of Nonlabens ulvanivorans, an ulvan degrading bacterium.</title>
        <authorList>
            <person name="Kopel M."/>
            <person name="Helbert W."/>
            <person name="Henrissat B."/>
            <person name="Doniger T."/>
            <person name="Banin E."/>
        </authorList>
    </citation>
    <scope>NUCLEOTIDE SEQUENCE [LARGE SCALE GENOMIC DNA]</scope>
    <source>
        <strain evidence="1 2">PLR</strain>
    </source>
</reference>
<protein>
    <submittedName>
        <fullName evidence="1">Uncharacterized protein</fullName>
    </submittedName>
</protein>
<comment type="caution">
    <text evidence="1">The sequence shown here is derived from an EMBL/GenBank/DDBJ whole genome shotgun (WGS) entry which is preliminary data.</text>
</comment>
<evidence type="ECO:0000313" key="1">
    <source>
        <dbReference type="EMBL" id="KEZ92153.1"/>
    </source>
</evidence>
<gene>
    <name evidence="1" type="ORF">IL45_08340</name>
</gene>
<evidence type="ECO:0000313" key="2">
    <source>
        <dbReference type="Proteomes" id="UP000028531"/>
    </source>
</evidence>
<dbReference type="Proteomes" id="UP000028531">
    <property type="component" value="Unassembled WGS sequence"/>
</dbReference>
<accession>A0A084JT69</accession>
<proteinExistence type="predicted"/>
<dbReference type="EMBL" id="JPJI01000032">
    <property type="protein sequence ID" value="KEZ92153.1"/>
    <property type="molecule type" value="Genomic_DNA"/>
</dbReference>
<dbReference type="AlphaFoldDB" id="A0A084JT69"/>
<name>A0A084JT69_NONUL</name>
<sequence length="66" mass="7441">MIYGLAANIKVIDFESELEVVLTLHIVSDNSTFIVLSLLASLCFHKQINDVLDINSIRNLTTFQFV</sequence>
<organism evidence="1 2">
    <name type="scientific">Nonlabens ulvanivorans</name>
    <name type="common">Persicivirga ulvanivorans</name>
    <dbReference type="NCBI Taxonomy" id="906888"/>
    <lineage>
        <taxon>Bacteria</taxon>
        <taxon>Pseudomonadati</taxon>
        <taxon>Bacteroidota</taxon>
        <taxon>Flavobacteriia</taxon>
        <taxon>Flavobacteriales</taxon>
        <taxon>Flavobacteriaceae</taxon>
        <taxon>Nonlabens</taxon>
    </lineage>
</organism>